<evidence type="ECO:0000256" key="7">
    <source>
        <dbReference type="ARBA" id="ARBA00023180"/>
    </source>
</evidence>
<evidence type="ECO:0000256" key="1">
    <source>
        <dbReference type="ARBA" id="ARBA00004236"/>
    </source>
</evidence>
<feature type="signal peptide" evidence="8">
    <location>
        <begin position="1"/>
        <end position="17"/>
    </location>
</feature>
<dbReference type="PANTHER" id="PTHR20914:SF24">
    <property type="entry name" value="LYMPHOCYTE ANTIGEN 6 FAMILY MEMBER M2-RELATED"/>
    <property type="match status" value="1"/>
</dbReference>
<dbReference type="InterPro" id="IPR016054">
    <property type="entry name" value="LY6_UPA_recep-like"/>
</dbReference>
<keyword evidence="5 8" id="KW-0732">Signal</keyword>
<dbReference type="InterPro" id="IPR045860">
    <property type="entry name" value="Snake_toxin-like_sf"/>
</dbReference>
<dbReference type="InterPro" id="IPR050918">
    <property type="entry name" value="CNF-like_PLA2_Inhibitor"/>
</dbReference>
<dbReference type="InterPro" id="IPR035076">
    <property type="entry name" value="Toxin/TOLIP"/>
</dbReference>
<gene>
    <name evidence="10" type="ORF">QQF64_033995</name>
</gene>
<comment type="subcellular location">
    <subcellularLocation>
        <location evidence="1">Cell membrane</location>
    </subcellularLocation>
    <subcellularLocation>
        <location evidence="2">Secreted</location>
    </subcellularLocation>
</comment>
<organism evidence="10 11">
    <name type="scientific">Cirrhinus molitorella</name>
    <name type="common">mud carp</name>
    <dbReference type="NCBI Taxonomy" id="172907"/>
    <lineage>
        <taxon>Eukaryota</taxon>
        <taxon>Metazoa</taxon>
        <taxon>Chordata</taxon>
        <taxon>Craniata</taxon>
        <taxon>Vertebrata</taxon>
        <taxon>Euteleostomi</taxon>
        <taxon>Actinopterygii</taxon>
        <taxon>Neopterygii</taxon>
        <taxon>Teleostei</taxon>
        <taxon>Ostariophysi</taxon>
        <taxon>Cypriniformes</taxon>
        <taxon>Cyprinidae</taxon>
        <taxon>Labeoninae</taxon>
        <taxon>Labeonini</taxon>
        <taxon>Cirrhinus</taxon>
    </lineage>
</organism>
<keyword evidence="7" id="KW-0325">Glycoprotein</keyword>
<comment type="caution">
    <text evidence="10">The sequence shown here is derived from an EMBL/GenBank/DDBJ whole genome shotgun (WGS) entry which is preliminary data.</text>
</comment>
<evidence type="ECO:0000313" key="10">
    <source>
        <dbReference type="EMBL" id="KAL1268632.1"/>
    </source>
</evidence>
<sequence length="263" mass="29410">MHLRVSTVVLFILLTKGFSLTCYECQPGQHCPPRRCNGKCINTKTVDRFGPYREKADFRQRERARIPIRIKNKHAICHGTGTEQETESKKCAVSPDCKSWSIGTGCWIREHVNKCCDTDFCNADSGSLSQNPNGKRCYTCDEDDCSKTLSCWGNEDYCFTAYEFSSHQTVATKGCASKSACDQEPGEILGFNGNITCCEGNLCNVPQSGTQSFTDNSIKCPPQSFSDDRIKSVPQSFIDDSVRSVPQSFLFLCCSLFFFILLH</sequence>
<name>A0ABR3MVH7_9TELE</name>
<protein>
    <recommendedName>
        <fullName evidence="9">UPAR/Ly6 domain-containing protein</fullName>
    </recommendedName>
</protein>
<evidence type="ECO:0000313" key="11">
    <source>
        <dbReference type="Proteomes" id="UP001558613"/>
    </source>
</evidence>
<dbReference type="SUPFAM" id="SSF57302">
    <property type="entry name" value="Snake toxin-like"/>
    <property type="match status" value="1"/>
</dbReference>
<proteinExistence type="predicted"/>
<dbReference type="Proteomes" id="UP001558613">
    <property type="component" value="Unassembled WGS sequence"/>
</dbReference>
<dbReference type="Gene3D" id="2.10.60.10">
    <property type="entry name" value="CD59"/>
    <property type="match status" value="1"/>
</dbReference>
<evidence type="ECO:0000256" key="6">
    <source>
        <dbReference type="ARBA" id="ARBA00023136"/>
    </source>
</evidence>
<accession>A0ABR3MVH7</accession>
<feature type="chain" id="PRO_5046069173" description="UPAR/Ly6 domain-containing protein" evidence="8">
    <location>
        <begin position="18"/>
        <end position="263"/>
    </location>
</feature>
<keyword evidence="11" id="KW-1185">Reference proteome</keyword>
<dbReference type="EMBL" id="JAYMGO010000009">
    <property type="protein sequence ID" value="KAL1268632.1"/>
    <property type="molecule type" value="Genomic_DNA"/>
</dbReference>
<keyword evidence="4" id="KW-0964">Secreted</keyword>
<evidence type="ECO:0000256" key="3">
    <source>
        <dbReference type="ARBA" id="ARBA00022475"/>
    </source>
</evidence>
<evidence type="ECO:0000256" key="5">
    <source>
        <dbReference type="ARBA" id="ARBA00022729"/>
    </source>
</evidence>
<keyword evidence="6" id="KW-0472">Membrane</keyword>
<dbReference type="PANTHER" id="PTHR20914">
    <property type="entry name" value="LY6/PLAUR DOMAIN-CONTAINING PROTEIN 8"/>
    <property type="match status" value="1"/>
</dbReference>
<reference evidence="10 11" key="1">
    <citation type="submission" date="2023-09" db="EMBL/GenBank/DDBJ databases">
        <authorList>
            <person name="Wang M."/>
        </authorList>
    </citation>
    <scope>NUCLEOTIDE SEQUENCE [LARGE SCALE GENOMIC DNA]</scope>
    <source>
        <strain evidence="10">GT-2023</strain>
        <tissue evidence="10">Liver</tissue>
    </source>
</reference>
<evidence type="ECO:0000256" key="4">
    <source>
        <dbReference type="ARBA" id="ARBA00022525"/>
    </source>
</evidence>
<evidence type="ECO:0000256" key="8">
    <source>
        <dbReference type="SAM" id="SignalP"/>
    </source>
</evidence>
<feature type="domain" description="UPAR/Ly6" evidence="9">
    <location>
        <begin position="136"/>
        <end position="216"/>
    </location>
</feature>
<evidence type="ECO:0000256" key="2">
    <source>
        <dbReference type="ARBA" id="ARBA00004613"/>
    </source>
</evidence>
<evidence type="ECO:0000259" key="9">
    <source>
        <dbReference type="SMART" id="SM00134"/>
    </source>
</evidence>
<dbReference type="SMART" id="SM00134">
    <property type="entry name" value="LU"/>
    <property type="match status" value="1"/>
</dbReference>
<dbReference type="Pfam" id="PF00087">
    <property type="entry name" value="Toxin_TOLIP"/>
    <property type="match status" value="1"/>
</dbReference>
<keyword evidence="3" id="KW-1003">Cell membrane</keyword>